<feature type="region of interest" description="Disordered" evidence="10">
    <location>
        <begin position="1"/>
        <end position="193"/>
    </location>
</feature>
<evidence type="ECO:0000256" key="5">
    <source>
        <dbReference type="ARBA" id="ARBA00022989"/>
    </source>
</evidence>
<accession>A0A6J2W7F4</accession>
<evidence type="ECO:0000313" key="13">
    <source>
        <dbReference type="Proteomes" id="UP000504632"/>
    </source>
</evidence>
<feature type="domain" description="Torsin-1A-interacting protein 1/2 AAA+ activator" evidence="12">
    <location>
        <begin position="259"/>
        <end position="485"/>
    </location>
</feature>
<feature type="compositionally biased region" description="Basic and acidic residues" evidence="10">
    <location>
        <begin position="67"/>
        <end position="78"/>
    </location>
</feature>
<dbReference type="OrthoDB" id="6258998at2759"/>
<evidence type="ECO:0000259" key="12">
    <source>
        <dbReference type="Pfam" id="PF05609"/>
    </source>
</evidence>
<feature type="compositionally biased region" description="Basic and acidic residues" evidence="10">
    <location>
        <begin position="1"/>
        <end position="10"/>
    </location>
</feature>
<feature type="compositionally biased region" description="Basic and acidic residues" evidence="10">
    <location>
        <begin position="143"/>
        <end position="153"/>
    </location>
</feature>
<dbReference type="GO" id="GO:0005635">
    <property type="term" value="C:nuclear envelope"/>
    <property type="evidence" value="ECO:0007669"/>
    <property type="project" value="UniProtKB-SubCell"/>
</dbReference>
<dbReference type="Pfam" id="PF05609">
    <property type="entry name" value="LAP1_C"/>
    <property type="match status" value="1"/>
</dbReference>
<feature type="compositionally biased region" description="Basic and acidic residues" evidence="10">
    <location>
        <begin position="109"/>
        <end position="122"/>
    </location>
</feature>
<dbReference type="InterPro" id="IPR038599">
    <property type="entry name" value="LAP1C-like_C_sf"/>
</dbReference>
<comment type="subcellular location">
    <subcellularLocation>
        <location evidence="9">Endomembrane system</location>
        <topology evidence="9">Single-pass membrane protein</topology>
    </subcellularLocation>
    <subcellularLocation>
        <location evidence="1">Nucleus envelope</location>
    </subcellularLocation>
</comment>
<keyword evidence="13" id="KW-1185">Reference proteome</keyword>
<evidence type="ECO:0000256" key="8">
    <source>
        <dbReference type="ARBA" id="ARBA00023242"/>
    </source>
</evidence>
<feature type="compositionally biased region" description="Polar residues" evidence="10">
    <location>
        <begin position="79"/>
        <end position="91"/>
    </location>
</feature>
<proteinExistence type="inferred from homology"/>
<evidence type="ECO:0000256" key="3">
    <source>
        <dbReference type="ARBA" id="ARBA00022553"/>
    </source>
</evidence>
<gene>
    <name evidence="14" type="primary">LOC115820693</name>
</gene>
<dbReference type="PANTHER" id="PTHR18843:SF7">
    <property type="entry name" value="LAMINA-ASSOCIATED POLYPEPTIDE 1B ISOFORM 1-RELATED"/>
    <property type="match status" value="1"/>
</dbReference>
<evidence type="ECO:0000256" key="6">
    <source>
        <dbReference type="ARBA" id="ARBA00023136"/>
    </source>
</evidence>
<evidence type="ECO:0000256" key="7">
    <source>
        <dbReference type="ARBA" id="ARBA00023180"/>
    </source>
</evidence>
<dbReference type="PANTHER" id="PTHR18843">
    <property type="entry name" value="TORSIN-1A-INTERACTING PROTEIN"/>
    <property type="match status" value="1"/>
</dbReference>
<dbReference type="AlphaFoldDB" id="A0A6J2W7F4"/>
<dbReference type="GeneID" id="115820693"/>
<dbReference type="InterPro" id="IPR008662">
    <property type="entry name" value="TOIP1/2"/>
</dbReference>
<name>A0A6J2W7F4_CHACN</name>
<feature type="compositionally biased region" description="Polar residues" evidence="10">
    <location>
        <begin position="29"/>
        <end position="41"/>
    </location>
</feature>
<dbReference type="InterPro" id="IPR046753">
    <property type="entry name" value="TOIP1/2_C"/>
</dbReference>
<dbReference type="GO" id="GO:0061024">
    <property type="term" value="P:membrane organization"/>
    <property type="evidence" value="ECO:0007669"/>
    <property type="project" value="TreeGrafter"/>
</dbReference>
<keyword evidence="3" id="KW-0597">Phosphoprotein</keyword>
<keyword evidence="7" id="KW-0325">Glycoprotein</keyword>
<sequence length="488" mass="53090">MNMDSDHEDTSGQASENRAKPDRGDSSHTKAQYDTSGQASENRAKPDSGDSSHTKAQDDTSGQASENRAKPDSGDSSHTKAQYADNVNESQAPKEEDVYSGTGTNNNDRTTEASKSSDEDTSSRQSDGGTTSDAPEDAAPSQHSEDSKQKSEDCMEITGTLGPNEELRASGGVESETSSKEIQEEPGKDVTSSVFTPELIHGARGSSSDVSESTPEVIQNSGKDVTSRIWKKYAWVLASLGVIILAWLAGWFSAGPTTPEKKEPSQMVVETFLWEMEKIQSRFPSQHPELWRRSKIHLRRHLQMSHPTEPVSLILTSGLDAEKTLGCLANGLASAFSKALNASVLDINGVVMATQDSDQVKLDIDTELRKAFDGSSPAAVIHRFEEIPPGATLIFYRYCDHENAAYKNVFLAFTVLLGTDTLGPGHSLSEVEEMVQEHIKDKFIPSDSPKTFNQMDIDKLSGLWSRISHLVLPVAAEELVEQQGCPDL</sequence>
<dbReference type="GO" id="GO:0016020">
    <property type="term" value="C:membrane"/>
    <property type="evidence" value="ECO:0007669"/>
    <property type="project" value="TreeGrafter"/>
</dbReference>
<feature type="compositionally biased region" description="Polar residues" evidence="10">
    <location>
        <begin position="123"/>
        <end position="133"/>
    </location>
</feature>
<evidence type="ECO:0000256" key="9">
    <source>
        <dbReference type="ARBA" id="ARBA00037847"/>
    </source>
</evidence>
<dbReference type="GO" id="GO:0001671">
    <property type="term" value="F:ATPase activator activity"/>
    <property type="evidence" value="ECO:0007669"/>
    <property type="project" value="InterPro"/>
</dbReference>
<dbReference type="RefSeq" id="XP_030640198.1">
    <property type="nucleotide sequence ID" value="XM_030784338.1"/>
</dbReference>
<comment type="similarity">
    <text evidence="2">Belongs to the TOR1AIP family.</text>
</comment>
<keyword evidence="6 11" id="KW-0472">Membrane</keyword>
<dbReference type="Gene3D" id="3.40.50.12190">
    <property type="match status" value="1"/>
</dbReference>
<evidence type="ECO:0000256" key="4">
    <source>
        <dbReference type="ARBA" id="ARBA00022692"/>
    </source>
</evidence>
<keyword evidence="8" id="KW-0539">Nucleus</keyword>
<keyword evidence="4 11" id="KW-0812">Transmembrane</keyword>
<evidence type="ECO:0000313" key="14">
    <source>
        <dbReference type="RefSeq" id="XP_030640198.1"/>
    </source>
</evidence>
<feature type="compositionally biased region" description="Basic and acidic residues" evidence="10">
    <location>
        <begin position="42"/>
        <end position="58"/>
    </location>
</feature>
<feature type="compositionally biased region" description="Basic and acidic residues" evidence="10">
    <location>
        <begin position="177"/>
        <end position="188"/>
    </location>
</feature>
<reference evidence="14" key="1">
    <citation type="submission" date="2025-08" db="UniProtKB">
        <authorList>
            <consortium name="RefSeq"/>
        </authorList>
    </citation>
    <scope>IDENTIFICATION</scope>
</reference>
<evidence type="ECO:0000256" key="11">
    <source>
        <dbReference type="SAM" id="Phobius"/>
    </source>
</evidence>
<feature type="compositionally biased region" description="Basic and acidic residues" evidence="10">
    <location>
        <begin position="17"/>
        <end position="28"/>
    </location>
</feature>
<protein>
    <submittedName>
        <fullName evidence="14">Torsin-1A-interacting protein 2-like</fullName>
    </submittedName>
</protein>
<evidence type="ECO:0000256" key="1">
    <source>
        <dbReference type="ARBA" id="ARBA00004259"/>
    </source>
</evidence>
<evidence type="ECO:0000256" key="10">
    <source>
        <dbReference type="SAM" id="MobiDB-lite"/>
    </source>
</evidence>
<dbReference type="Proteomes" id="UP000504632">
    <property type="component" value="Chromosome 9"/>
</dbReference>
<feature type="transmembrane region" description="Helical" evidence="11">
    <location>
        <begin position="233"/>
        <end position="254"/>
    </location>
</feature>
<dbReference type="InParanoid" id="A0A6J2W7F4"/>
<keyword evidence="5 11" id="KW-1133">Transmembrane helix</keyword>
<evidence type="ECO:0000256" key="2">
    <source>
        <dbReference type="ARBA" id="ARBA00007860"/>
    </source>
</evidence>
<organism evidence="13 14">
    <name type="scientific">Chanos chanos</name>
    <name type="common">Milkfish</name>
    <name type="synonym">Mugil chanos</name>
    <dbReference type="NCBI Taxonomy" id="29144"/>
    <lineage>
        <taxon>Eukaryota</taxon>
        <taxon>Metazoa</taxon>
        <taxon>Chordata</taxon>
        <taxon>Craniata</taxon>
        <taxon>Vertebrata</taxon>
        <taxon>Euteleostomi</taxon>
        <taxon>Actinopterygii</taxon>
        <taxon>Neopterygii</taxon>
        <taxon>Teleostei</taxon>
        <taxon>Ostariophysi</taxon>
        <taxon>Gonorynchiformes</taxon>
        <taxon>Chanidae</taxon>
        <taxon>Chanos</taxon>
    </lineage>
</organism>